<dbReference type="Proteomes" id="UP001212997">
    <property type="component" value="Unassembled WGS sequence"/>
</dbReference>
<keyword evidence="2" id="KW-0472">Membrane</keyword>
<evidence type="ECO:0000256" key="1">
    <source>
        <dbReference type="SAM" id="MobiDB-lite"/>
    </source>
</evidence>
<keyword evidence="2" id="KW-0812">Transmembrane</keyword>
<keyword evidence="2" id="KW-1133">Transmembrane helix</keyword>
<evidence type="ECO:0000313" key="4">
    <source>
        <dbReference type="EMBL" id="KAJ3485317.1"/>
    </source>
</evidence>
<dbReference type="Pfam" id="PF20153">
    <property type="entry name" value="DUF6535"/>
    <property type="match status" value="1"/>
</dbReference>
<feature type="transmembrane region" description="Helical" evidence="2">
    <location>
        <begin position="161"/>
        <end position="180"/>
    </location>
</feature>
<dbReference type="InterPro" id="IPR045338">
    <property type="entry name" value="DUF6535"/>
</dbReference>
<accession>A0AAD5V3Q0</accession>
<proteinExistence type="predicted"/>
<comment type="caution">
    <text evidence="4">The sequence shown here is derived from an EMBL/GenBank/DDBJ whole genome shotgun (WGS) entry which is preliminary data.</text>
</comment>
<feature type="domain" description="DUF6535" evidence="3">
    <location>
        <begin position="62"/>
        <end position="240"/>
    </location>
</feature>
<evidence type="ECO:0000256" key="2">
    <source>
        <dbReference type="SAM" id="Phobius"/>
    </source>
</evidence>
<organism evidence="4 5">
    <name type="scientific">Meripilus lineatus</name>
    <dbReference type="NCBI Taxonomy" id="2056292"/>
    <lineage>
        <taxon>Eukaryota</taxon>
        <taxon>Fungi</taxon>
        <taxon>Dikarya</taxon>
        <taxon>Basidiomycota</taxon>
        <taxon>Agaricomycotina</taxon>
        <taxon>Agaricomycetes</taxon>
        <taxon>Polyporales</taxon>
        <taxon>Meripilaceae</taxon>
        <taxon>Meripilus</taxon>
    </lineage>
</organism>
<feature type="transmembrane region" description="Helical" evidence="2">
    <location>
        <begin position="246"/>
        <end position="273"/>
    </location>
</feature>
<evidence type="ECO:0000259" key="3">
    <source>
        <dbReference type="Pfam" id="PF20153"/>
    </source>
</evidence>
<feature type="compositionally biased region" description="Basic residues" evidence="1">
    <location>
        <begin position="14"/>
        <end position="23"/>
    </location>
</feature>
<gene>
    <name evidence="4" type="ORF">NLI96_g5039</name>
</gene>
<feature type="region of interest" description="Disordered" evidence="1">
    <location>
        <begin position="1"/>
        <end position="41"/>
    </location>
</feature>
<feature type="transmembrane region" description="Helical" evidence="2">
    <location>
        <begin position="214"/>
        <end position="234"/>
    </location>
</feature>
<dbReference type="EMBL" id="JANAWD010000157">
    <property type="protein sequence ID" value="KAJ3485317.1"/>
    <property type="molecule type" value="Genomic_DNA"/>
</dbReference>
<dbReference type="AlphaFoldDB" id="A0AAD5V3Q0"/>
<sequence length="658" mass="73956">MSAREEPVFSATRTRPRTSRPSRSHTSPRTTPANKKENKWYNLTKKMKLPGRKEGHSGGPGWSKLLEKFVKLDKIKIDDCKEDIDTLLVLAGLVSAVTGAFLIESYQMLSPDYSELSVKILMQISTQLSAFTVNPSFVNSSQPAFTLPPFTPTSTSMRINVFWFVSLVLSLVTASVGILVKQWLHEFAAPGSVDAQECTRIRYFRSKGVEAWRVYEIASVLPFLLQFSIVLFFLGLCDFTRDLNPVVGWIVTACVIMWLLAYVVTIVAPIFAANCPYKTPFLRPPFSIVRQTFGLSYAKNSDFETLNVEEFIRQTPNFDHLILDTADETFQLDEGILDIIRECLAKSGLESVMRSARRIITHRAFINPSQCPPDLELDHDNPDTPFADVYMDSPRDQITAIMRTMIDGFTFVNLLHCKDLDAIAPLVVSCLRMIVSYCPRDDAVLTCMGNILNYKETAKSFMQVLVHHPSSLHFHYSRFPTPKGCISSVRYIMAYVASLRSALTSTPHFSLRDTEGPLIASLHSSSVLNQSWDEADNSTSTSRRTRDDDAQKLQILASLSCTTLWLATSWTDQDLSENRPALHELLQDLISTGDKVAGLSFLPRAVGKFDHQSNVYDPGESLLDFVVEHCRTINGRFSGYFSEGDIVHLVRLARAQRL</sequence>
<evidence type="ECO:0000313" key="5">
    <source>
        <dbReference type="Proteomes" id="UP001212997"/>
    </source>
</evidence>
<reference evidence="4" key="1">
    <citation type="submission" date="2022-07" db="EMBL/GenBank/DDBJ databases">
        <title>Genome Sequence of Physisporinus lineatus.</title>
        <authorList>
            <person name="Buettner E."/>
        </authorList>
    </citation>
    <scope>NUCLEOTIDE SEQUENCE</scope>
    <source>
        <strain evidence="4">VT162</strain>
    </source>
</reference>
<keyword evidence="5" id="KW-1185">Reference proteome</keyword>
<name>A0AAD5V3Q0_9APHY</name>
<protein>
    <recommendedName>
        <fullName evidence="3">DUF6535 domain-containing protein</fullName>
    </recommendedName>
</protein>